<evidence type="ECO:0000256" key="3">
    <source>
        <dbReference type="ARBA" id="ARBA00022723"/>
    </source>
</evidence>
<reference evidence="7" key="1">
    <citation type="submission" date="2022-10" db="EMBL/GenBank/DDBJ databases">
        <title>Culturing micro-colonial fungi from biological soil crusts in the Mojave desert and describing Neophaeococcomyces mojavensis, and introducing the new genera and species Taxawa tesnikishii.</title>
        <authorList>
            <person name="Kurbessoian T."/>
            <person name="Stajich J.E."/>
        </authorList>
    </citation>
    <scope>NUCLEOTIDE SEQUENCE</scope>
    <source>
        <strain evidence="7">TK_1</strain>
    </source>
</reference>
<dbReference type="InterPro" id="IPR012131">
    <property type="entry name" value="Hstdl_DH"/>
</dbReference>
<keyword evidence="8" id="KW-1185">Reference proteome</keyword>
<dbReference type="Gene3D" id="3.40.50.1980">
    <property type="entry name" value="Nitrogenase molybdenum iron protein domain"/>
    <property type="match status" value="2"/>
</dbReference>
<name>A0ABQ9NX52_9PEZI</name>
<evidence type="ECO:0000313" key="7">
    <source>
        <dbReference type="EMBL" id="KAJ9665905.1"/>
    </source>
</evidence>
<comment type="cofactor">
    <cofactor evidence="1">
        <name>Zn(2+)</name>
        <dbReference type="ChEBI" id="CHEBI:29105"/>
    </cofactor>
</comment>
<dbReference type="CDD" id="cd06572">
    <property type="entry name" value="Histidinol_dh"/>
    <property type="match status" value="1"/>
</dbReference>
<dbReference type="Gene3D" id="1.20.5.1300">
    <property type="match status" value="1"/>
</dbReference>
<evidence type="ECO:0000256" key="6">
    <source>
        <dbReference type="RuleBase" id="RU004175"/>
    </source>
</evidence>
<evidence type="ECO:0008006" key="9">
    <source>
        <dbReference type="Google" id="ProtNLM"/>
    </source>
</evidence>
<evidence type="ECO:0000256" key="2">
    <source>
        <dbReference type="ARBA" id="ARBA00004940"/>
    </source>
</evidence>
<dbReference type="EMBL" id="JAPDRL010000024">
    <property type="protein sequence ID" value="KAJ9665905.1"/>
    <property type="molecule type" value="Genomic_DNA"/>
</dbReference>
<evidence type="ECO:0000256" key="5">
    <source>
        <dbReference type="ARBA" id="ARBA00023002"/>
    </source>
</evidence>
<protein>
    <recommendedName>
        <fullName evidence="9">Histidinol dehydrogenase</fullName>
    </recommendedName>
</protein>
<gene>
    <name evidence="7" type="ORF">H2201_004029</name>
</gene>
<evidence type="ECO:0000313" key="8">
    <source>
        <dbReference type="Proteomes" id="UP001172684"/>
    </source>
</evidence>
<keyword evidence="5" id="KW-0560">Oxidoreductase</keyword>
<dbReference type="NCBIfam" id="TIGR00069">
    <property type="entry name" value="hisD"/>
    <property type="match status" value="1"/>
</dbReference>
<evidence type="ECO:0000256" key="4">
    <source>
        <dbReference type="ARBA" id="ARBA00022833"/>
    </source>
</evidence>
<dbReference type="InterPro" id="IPR016161">
    <property type="entry name" value="Ald_DH/histidinol_DH"/>
</dbReference>
<organism evidence="7 8">
    <name type="scientific">Coniosporium apollinis</name>
    <dbReference type="NCBI Taxonomy" id="61459"/>
    <lineage>
        <taxon>Eukaryota</taxon>
        <taxon>Fungi</taxon>
        <taxon>Dikarya</taxon>
        <taxon>Ascomycota</taxon>
        <taxon>Pezizomycotina</taxon>
        <taxon>Dothideomycetes</taxon>
        <taxon>Dothideomycetes incertae sedis</taxon>
        <taxon>Coniosporium</taxon>
    </lineage>
</organism>
<dbReference type="SUPFAM" id="SSF53720">
    <property type="entry name" value="ALDH-like"/>
    <property type="match status" value="1"/>
</dbReference>
<dbReference type="PANTHER" id="PTHR21256">
    <property type="entry name" value="HISTIDINOL DEHYDROGENASE HDH"/>
    <property type="match status" value="1"/>
</dbReference>
<dbReference type="PANTHER" id="PTHR21256:SF14">
    <property type="entry name" value="HISTIDINOL DEHYDROGENASE"/>
    <property type="match status" value="1"/>
</dbReference>
<dbReference type="PRINTS" id="PR00083">
    <property type="entry name" value="HOLDHDRGNASE"/>
</dbReference>
<keyword evidence="4" id="KW-0862">Zinc</keyword>
<evidence type="ECO:0000256" key="1">
    <source>
        <dbReference type="ARBA" id="ARBA00001947"/>
    </source>
</evidence>
<dbReference type="Pfam" id="PF00815">
    <property type="entry name" value="Histidinol_dh"/>
    <property type="match status" value="1"/>
</dbReference>
<comment type="similarity">
    <text evidence="6">Belongs to the histidinol dehydrogenase family.</text>
</comment>
<keyword evidence="3" id="KW-0479">Metal-binding</keyword>
<comment type="pathway">
    <text evidence="2">Amino-acid biosynthesis; L-histidine biosynthesis; L-histidine from 5-phospho-alpha-D-ribose 1-diphosphate: step 9/9.</text>
</comment>
<accession>A0ABQ9NX52</accession>
<sequence>MPQHLKTAAGPPVATGFSTNVPNIVENVIERIRSEGDSAVRQFSETFDKWSPASFKLSKAEIEAVVAQVPKQTIEDIKEVQGNIRTFARAQRESIRDFELEIRPGVHLGQKNIPIDTVGCYIPGGRYPLLASAHMTILTAKVAGVQHVIACTPPIAGKIPAATVAAMHLAGADEIFILGGVQAVAAMAVGTDTIRKVDFIAGPGNAFVAEAKRQLFGSIGIDLFAGPTEVLIVADEYADPFMCATDLLSQAEHGPDTPAVLITTSEDVGRKTIALVDRLLESLSTAALASVSWKAFGEVIVVDSLDEAYALADDYASEHVQILTQHPREALEKMRNYGALFLGEKTCVSYGDKV</sequence>
<comment type="caution">
    <text evidence="7">The sequence shown here is derived from an EMBL/GenBank/DDBJ whole genome shotgun (WGS) entry which is preliminary data.</text>
</comment>
<proteinExistence type="inferred from homology"/>
<dbReference type="Proteomes" id="UP001172684">
    <property type="component" value="Unassembled WGS sequence"/>
</dbReference>
<dbReference type="PROSITE" id="PS00611">
    <property type="entry name" value="HISOL_DEHYDROGENASE"/>
    <property type="match status" value="1"/>
</dbReference>
<dbReference type="InterPro" id="IPR001692">
    <property type="entry name" value="Histidinol_DH_CS"/>
</dbReference>